<reference evidence="1" key="1">
    <citation type="submission" date="2021-06" db="EMBL/GenBank/DDBJ databases">
        <authorList>
            <person name="Kallberg Y."/>
            <person name="Tangrot J."/>
            <person name="Rosling A."/>
        </authorList>
    </citation>
    <scope>NUCLEOTIDE SEQUENCE</scope>
    <source>
        <strain evidence="1">CL356</strain>
    </source>
</reference>
<sequence>MCEKWMDLKVSCPAFDCANQEITSWVHATDGYTMEISTRARVYKATSYDSFTKALNMAFKVSGDKQVMKELLQYLFDNEW</sequence>
<evidence type="ECO:0000313" key="2">
    <source>
        <dbReference type="Proteomes" id="UP000789525"/>
    </source>
</evidence>
<dbReference type="EMBL" id="CAJVPT010004237">
    <property type="protein sequence ID" value="CAG8505730.1"/>
    <property type="molecule type" value="Genomic_DNA"/>
</dbReference>
<name>A0ACA9L2S6_9GLOM</name>
<gene>
    <name evidence="1" type="ORF">ACOLOM_LOCUS2996</name>
</gene>
<comment type="caution">
    <text evidence="1">The sequence shown here is derived from an EMBL/GenBank/DDBJ whole genome shotgun (WGS) entry which is preliminary data.</text>
</comment>
<organism evidence="1 2">
    <name type="scientific">Acaulospora colombiana</name>
    <dbReference type="NCBI Taxonomy" id="27376"/>
    <lineage>
        <taxon>Eukaryota</taxon>
        <taxon>Fungi</taxon>
        <taxon>Fungi incertae sedis</taxon>
        <taxon>Mucoromycota</taxon>
        <taxon>Glomeromycotina</taxon>
        <taxon>Glomeromycetes</taxon>
        <taxon>Diversisporales</taxon>
        <taxon>Acaulosporaceae</taxon>
        <taxon>Acaulospora</taxon>
    </lineage>
</organism>
<evidence type="ECO:0000313" key="1">
    <source>
        <dbReference type="EMBL" id="CAG8505730.1"/>
    </source>
</evidence>
<accession>A0ACA9L2S6</accession>
<keyword evidence="2" id="KW-1185">Reference proteome</keyword>
<dbReference type="Proteomes" id="UP000789525">
    <property type="component" value="Unassembled WGS sequence"/>
</dbReference>
<proteinExistence type="predicted"/>
<protein>
    <submittedName>
        <fullName evidence="1">12124_t:CDS:1</fullName>
    </submittedName>
</protein>